<evidence type="ECO:0000313" key="1">
    <source>
        <dbReference type="EMBL" id="JAH14031.1"/>
    </source>
</evidence>
<accession>A0A0E9QAX4</accession>
<reference evidence="1" key="2">
    <citation type="journal article" date="2015" name="Fish Shellfish Immunol.">
        <title>Early steps in the European eel (Anguilla anguilla)-Vibrio vulnificus interaction in the gills: Role of the RtxA13 toxin.</title>
        <authorList>
            <person name="Callol A."/>
            <person name="Pajuelo D."/>
            <person name="Ebbesson L."/>
            <person name="Teles M."/>
            <person name="MacKenzie S."/>
            <person name="Amaro C."/>
        </authorList>
    </citation>
    <scope>NUCLEOTIDE SEQUENCE</scope>
</reference>
<dbReference type="EMBL" id="GBXM01094546">
    <property type="protein sequence ID" value="JAH14031.1"/>
    <property type="molecule type" value="Transcribed_RNA"/>
</dbReference>
<dbReference type="AlphaFoldDB" id="A0A0E9QAX4"/>
<sequence length="18" mass="2046">MSLPGEKKSIIFSQQHSE</sequence>
<protein>
    <submittedName>
        <fullName evidence="1">Uncharacterized protein</fullName>
    </submittedName>
</protein>
<name>A0A0E9QAX4_ANGAN</name>
<reference evidence="1" key="1">
    <citation type="submission" date="2014-11" db="EMBL/GenBank/DDBJ databases">
        <authorList>
            <person name="Amaro Gonzalez C."/>
        </authorList>
    </citation>
    <scope>NUCLEOTIDE SEQUENCE</scope>
</reference>
<organism evidence="1">
    <name type="scientific">Anguilla anguilla</name>
    <name type="common">European freshwater eel</name>
    <name type="synonym">Muraena anguilla</name>
    <dbReference type="NCBI Taxonomy" id="7936"/>
    <lineage>
        <taxon>Eukaryota</taxon>
        <taxon>Metazoa</taxon>
        <taxon>Chordata</taxon>
        <taxon>Craniata</taxon>
        <taxon>Vertebrata</taxon>
        <taxon>Euteleostomi</taxon>
        <taxon>Actinopterygii</taxon>
        <taxon>Neopterygii</taxon>
        <taxon>Teleostei</taxon>
        <taxon>Anguilliformes</taxon>
        <taxon>Anguillidae</taxon>
        <taxon>Anguilla</taxon>
    </lineage>
</organism>
<proteinExistence type="predicted"/>